<evidence type="ECO:0000259" key="1">
    <source>
        <dbReference type="PROSITE" id="PS51186"/>
    </source>
</evidence>
<dbReference type="CDD" id="cd04301">
    <property type="entry name" value="NAT_SF"/>
    <property type="match status" value="1"/>
</dbReference>
<dbReference type="InterPro" id="IPR016181">
    <property type="entry name" value="Acyl_CoA_acyltransferase"/>
</dbReference>
<gene>
    <name evidence="2" type="ORF">ABID29_002383</name>
</gene>
<accession>A0ABV2FL38</accession>
<organism evidence="2 3">
    <name type="scientific">Streptococcus rupicaprae</name>
    <dbReference type="NCBI Taxonomy" id="759619"/>
    <lineage>
        <taxon>Bacteria</taxon>
        <taxon>Bacillati</taxon>
        <taxon>Bacillota</taxon>
        <taxon>Bacilli</taxon>
        <taxon>Lactobacillales</taxon>
        <taxon>Streptococcaceae</taxon>
        <taxon>Streptococcus</taxon>
    </lineage>
</organism>
<dbReference type="PANTHER" id="PTHR43617">
    <property type="entry name" value="L-AMINO ACID N-ACETYLTRANSFERASE"/>
    <property type="match status" value="1"/>
</dbReference>
<dbReference type="Gene3D" id="3.40.630.30">
    <property type="match status" value="1"/>
</dbReference>
<dbReference type="InterPro" id="IPR000182">
    <property type="entry name" value="GNAT_dom"/>
</dbReference>
<evidence type="ECO:0000313" key="3">
    <source>
        <dbReference type="Proteomes" id="UP001549122"/>
    </source>
</evidence>
<dbReference type="PROSITE" id="PS51186">
    <property type="entry name" value="GNAT"/>
    <property type="match status" value="1"/>
</dbReference>
<sequence>MERTRDKLETETTFLAWMNQELIGFITCRQVSVDEGEISAIGVLASYQKQGIGSLLLEAGRKHLSNCSRIFLWVLADNNRAIAFYNNQGFALSGKQKILTMGKPLLAEEMVKTS</sequence>
<dbReference type="PANTHER" id="PTHR43617:SF2">
    <property type="entry name" value="UPF0039 PROTEIN SLL0451"/>
    <property type="match status" value="1"/>
</dbReference>
<reference evidence="2 3" key="1">
    <citation type="submission" date="2024-06" db="EMBL/GenBank/DDBJ databases">
        <title>Genomic Encyclopedia of Type Strains, Phase IV (KMG-IV): sequencing the most valuable type-strain genomes for metagenomic binning, comparative biology and taxonomic classification.</title>
        <authorList>
            <person name="Goeker M."/>
        </authorList>
    </citation>
    <scope>NUCLEOTIDE SEQUENCE [LARGE SCALE GENOMIC DNA]</scope>
    <source>
        <strain evidence="2 3">DSM 28303</strain>
    </source>
</reference>
<name>A0ABV2FL38_9STRE</name>
<dbReference type="InterPro" id="IPR050276">
    <property type="entry name" value="MshD_Acetyltransferase"/>
</dbReference>
<dbReference type="SUPFAM" id="SSF55729">
    <property type="entry name" value="Acyl-CoA N-acyltransferases (Nat)"/>
    <property type="match status" value="1"/>
</dbReference>
<dbReference type="EMBL" id="JBEPLO010000041">
    <property type="protein sequence ID" value="MET3559233.1"/>
    <property type="molecule type" value="Genomic_DNA"/>
</dbReference>
<comment type="caution">
    <text evidence="2">The sequence shown here is derived from an EMBL/GenBank/DDBJ whole genome shotgun (WGS) entry which is preliminary data.</text>
</comment>
<dbReference type="Pfam" id="PF00583">
    <property type="entry name" value="Acetyltransf_1"/>
    <property type="match status" value="1"/>
</dbReference>
<protein>
    <submittedName>
        <fullName evidence="2">Ribosomal protein S18 acetylase RimI-like enzyme</fullName>
    </submittedName>
</protein>
<dbReference type="Proteomes" id="UP001549122">
    <property type="component" value="Unassembled WGS sequence"/>
</dbReference>
<evidence type="ECO:0000313" key="2">
    <source>
        <dbReference type="EMBL" id="MET3559233.1"/>
    </source>
</evidence>
<feature type="domain" description="N-acetyltransferase" evidence="1">
    <location>
        <begin position="1"/>
        <end position="114"/>
    </location>
</feature>
<keyword evidence="3" id="KW-1185">Reference proteome</keyword>
<proteinExistence type="predicted"/>